<dbReference type="EMBL" id="BPLR01018758">
    <property type="protein sequence ID" value="GIZ02090.1"/>
    <property type="molecule type" value="Genomic_DNA"/>
</dbReference>
<evidence type="ECO:0000313" key="2">
    <source>
        <dbReference type="EMBL" id="GIZ02090.1"/>
    </source>
</evidence>
<sequence length="110" mass="12016">MAPPGLEPEACGTERQRAQATGHSGPNGSFGLERNEILPPPITLKHVLNSTPLFSSSSSRGSSPFVQRTRALQQMRQTVISKGAIKVSDSQQQMVEISFRIRNTILCCHQ</sequence>
<evidence type="ECO:0000256" key="1">
    <source>
        <dbReference type="SAM" id="MobiDB-lite"/>
    </source>
</evidence>
<name>A0AAV4Y6L5_CAEEX</name>
<feature type="compositionally biased region" description="Polar residues" evidence="1">
    <location>
        <begin position="18"/>
        <end position="27"/>
    </location>
</feature>
<proteinExistence type="predicted"/>
<organism evidence="2 3">
    <name type="scientific">Caerostris extrusa</name>
    <name type="common">Bark spider</name>
    <name type="synonym">Caerostris bankana</name>
    <dbReference type="NCBI Taxonomy" id="172846"/>
    <lineage>
        <taxon>Eukaryota</taxon>
        <taxon>Metazoa</taxon>
        <taxon>Ecdysozoa</taxon>
        <taxon>Arthropoda</taxon>
        <taxon>Chelicerata</taxon>
        <taxon>Arachnida</taxon>
        <taxon>Araneae</taxon>
        <taxon>Araneomorphae</taxon>
        <taxon>Entelegynae</taxon>
        <taxon>Araneoidea</taxon>
        <taxon>Araneidae</taxon>
        <taxon>Caerostris</taxon>
    </lineage>
</organism>
<accession>A0AAV4Y6L5</accession>
<evidence type="ECO:0000313" key="3">
    <source>
        <dbReference type="Proteomes" id="UP001054945"/>
    </source>
</evidence>
<dbReference type="AlphaFoldDB" id="A0AAV4Y6L5"/>
<protein>
    <submittedName>
        <fullName evidence="2">Uncharacterized protein</fullName>
    </submittedName>
</protein>
<keyword evidence="3" id="KW-1185">Reference proteome</keyword>
<feature type="region of interest" description="Disordered" evidence="1">
    <location>
        <begin position="1"/>
        <end position="36"/>
    </location>
</feature>
<dbReference type="Proteomes" id="UP001054945">
    <property type="component" value="Unassembled WGS sequence"/>
</dbReference>
<gene>
    <name evidence="2" type="ORF">CEXT_115251</name>
</gene>
<reference evidence="2 3" key="1">
    <citation type="submission" date="2021-06" db="EMBL/GenBank/DDBJ databases">
        <title>Caerostris extrusa draft genome.</title>
        <authorList>
            <person name="Kono N."/>
            <person name="Arakawa K."/>
        </authorList>
    </citation>
    <scope>NUCLEOTIDE SEQUENCE [LARGE SCALE GENOMIC DNA]</scope>
</reference>
<comment type="caution">
    <text evidence="2">The sequence shown here is derived from an EMBL/GenBank/DDBJ whole genome shotgun (WGS) entry which is preliminary data.</text>
</comment>